<proteinExistence type="predicted"/>
<dbReference type="Pfam" id="PF13715">
    <property type="entry name" value="CarbopepD_reg_2"/>
    <property type="match status" value="1"/>
</dbReference>
<dbReference type="SUPFAM" id="SSF56935">
    <property type="entry name" value="Porins"/>
    <property type="match status" value="1"/>
</dbReference>
<evidence type="ECO:0000256" key="1">
    <source>
        <dbReference type="SAM" id="MobiDB-lite"/>
    </source>
</evidence>
<accession>A0A4Q0P7F1</accession>
<dbReference type="InterPro" id="IPR008969">
    <property type="entry name" value="CarboxyPept-like_regulatory"/>
</dbReference>
<protein>
    <submittedName>
        <fullName evidence="3">Outer membrane receptor protein involved in Fe transport</fullName>
    </submittedName>
</protein>
<comment type="caution">
    <text evidence="3">The sequence shown here is derived from an EMBL/GenBank/DDBJ whole genome shotgun (WGS) entry which is preliminary data.</text>
</comment>
<evidence type="ECO:0000259" key="2">
    <source>
        <dbReference type="Pfam" id="PF14905"/>
    </source>
</evidence>
<dbReference type="SUPFAM" id="SSF49464">
    <property type="entry name" value="Carboxypeptidase regulatory domain-like"/>
    <property type="match status" value="1"/>
</dbReference>
<keyword evidence="4" id="KW-1185">Reference proteome</keyword>
<dbReference type="AlphaFoldDB" id="A0A4Q0P7F1"/>
<feature type="domain" description="Outer membrane protein beta-barrel" evidence="2">
    <location>
        <begin position="510"/>
        <end position="966"/>
    </location>
</feature>
<reference evidence="3 4" key="1">
    <citation type="submission" date="2018-07" db="EMBL/GenBank/DDBJ databases">
        <title>Leeuwenhoekiella genomics.</title>
        <authorList>
            <person name="Tahon G."/>
            <person name="Willems A."/>
        </authorList>
    </citation>
    <scope>NUCLEOTIDE SEQUENCE [LARGE SCALE GENOMIC DNA]</scope>
    <source>
        <strain evidence="3 4">LMG 22550</strain>
    </source>
</reference>
<organism evidence="3 4">
    <name type="scientific">Leeuwenhoekiella aequorea</name>
    <dbReference type="NCBI Taxonomy" id="283736"/>
    <lineage>
        <taxon>Bacteria</taxon>
        <taxon>Pseudomonadati</taxon>
        <taxon>Bacteroidota</taxon>
        <taxon>Flavobacteriia</taxon>
        <taxon>Flavobacteriales</taxon>
        <taxon>Flavobacteriaceae</taxon>
        <taxon>Leeuwenhoekiella</taxon>
    </lineage>
</organism>
<gene>
    <name evidence="3" type="ORF">DSM00_2508</name>
</gene>
<feature type="region of interest" description="Disordered" evidence="1">
    <location>
        <begin position="461"/>
        <end position="483"/>
    </location>
</feature>
<name>A0A4Q0P7F1_9FLAO</name>
<keyword evidence="3" id="KW-0675">Receptor</keyword>
<dbReference type="Pfam" id="PF14905">
    <property type="entry name" value="OMP_b-brl_3"/>
    <property type="match status" value="1"/>
</dbReference>
<evidence type="ECO:0000313" key="4">
    <source>
        <dbReference type="Proteomes" id="UP000289238"/>
    </source>
</evidence>
<dbReference type="InterPro" id="IPR041700">
    <property type="entry name" value="OMP_b-brl_3"/>
</dbReference>
<evidence type="ECO:0000313" key="3">
    <source>
        <dbReference type="EMBL" id="RXG21659.1"/>
    </source>
</evidence>
<dbReference type="Proteomes" id="UP000289238">
    <property type="component" value="Unassembled WGS sequence"/>
</dbReference>
<dbReference type="EMBL" id="QOVM01000005">
    <property type="protein sequence ID" value="RXG21659.1"/>
    <property type="molecule type" value="Genomic_DNA"/>
</dbReference>
<sequence length="984" mass="112061">MEAIKQEVNRAPIVEEDSNLLSLCVKYILKLKTNFLVIYYLRLFVYQSTSIMNYRLLMSLVIGFLSLTVCSQEFKITGNLKDGIEKSPLEAATIVLETIKDSTVITYTISDRDGYFELSGRTQLPKANLFVTFVGYESFEQEINLSDKSDIDLGTVYLDFMVESLGDVVVKARTPPVIIKKDTLEFNAASFKTKPDATLEDLLKELPGAEVGEDGQIRINGKPVNQILVNGKPFFSDDPTIATRNLTKEIINKIQVVDTKTESQEFTGEEGDAENKTINITIDEDKNKGIFGRVAAGVGTDERFEYAGLLNYFDNDLRISVLGGGNNINSPGFSFGEIQKMFGNASYMSMDGNGSFNIDGRNFGSGQGITNSRTAGANVANNLGEKIEISGDYFYSGSDSFEETTRSRENILPQNRFFSESFSTSNTSSDNHSANMRFQAKIDSTLLVEILPRLNYQQGTNFNSENSSTRNESGELVNTSNFDNKGLRTSRDFSTRLTTTKKYGSGGGFVRVDATVSINDNDRDDYIDSETQVFGDDAQETIRNQFTDGNDKINNIKASATWRLPLIAKKLHLETQYEFNVEDRSNEQLVYSFNEDTQIYDQIILPQSTDFESRNEVSRPEIGLKYNSKKMNAGLAIAYVNRTLTGEEMLSDSKGDRVRNIDFENNFDAFEARANLRYSFSKKMSFWSNYRLSNTAPEVRQLSPYVDVSDPLNTIQGNPNLNPTNRHSLYMGLNNFDWATNTGYYSYLGMSFTNDRVVNQTMVDNNFVRSTTFTNVDGIYDIYGSLSYSKNFQLDSLRSVKADIGIDANLNRYVNFFNAEQYANLTKTYTPSINFRFVWKDLFEFRPEYRINFTETSFNRDFFEGRSFTQHNLRLRTTTYLPKWLTWENDIRYVYNPNVSSGFQKDAVFWNTSLGYSFMNDKSLLTFKVYDLLDQNTNSRRNATQSYVEDVQSTVLRQYFMLSFSYKFNTLGKKGEVRENSWWD</sequence>